<dbReference type="PANTHER" id="PTHR46918">
    <property type="entry name" value="SYNAPTONEMAL COMPLEX PROTEIN 1"/>
    <property type="match status" value="1"/>
</dbReference>
<dbReference type="AlphaFoldDB" id="A0A423SUT8"/>
<dbReference type="GO" id="GO:0051026">
    <property type="term" value="P:chiasma assembly"/>
    <property type="evidence" value="ECO:0007669"/>
    <property type="project" value="TreeGrafter"/>
</dbReference>
<dbReference type="GO" id="GO:0000801">
    <property type="term" value="C:central element"/>
    <property type="evidence" value="ECO:0007669"/>
    <property type="project" value="TreeGrafter"/>
</dbReference>
<dbReference type="InterPro" id="IPR008827">
    <property type="entry name" value="SYCP1"/>
</dbReference>
<dbReference type="EMBL" id="QCYY01002732">
    <property type="protein sequence ID" value="ROT67992.1"/>
    <property type="molecule type" value="Genomic_DNA"/>
</dbReference>
<accession>A0A423SUT8</accession>
<reference evidence="3 4" key="2">
    <citation type="submission" date="2019-01" db="EMBL/GenBank/DDBJ databases">
        <title>The decoding of complex shrimp genome reveals the adaptation for benthos swimmer, frequently molting mechanism and breeding impact on genome.</title>
        <authorList>
            <person name="Sun Y."/>
            <person name="Gao Y."/>
            <person name="Yu Y."/>
        </authorList>
    </citation>
    <scope>NUCLEOTIDE SEQUENCE [LARGE SCALE GENOMIC DNA]</scope>
    <source>
        <tissue evidence="3">Muscle</tissue>
    </source>
</reference>
<sequence length="609" mass="69366">MWRQRVPSEGREQMPWDFPARNEQRGRREGTLALEDLHRKLQRETEDLFRWKASTEMTTRQLERQLNEAQVTMADQRRNLMELQLNSENLSQSLIKERKERDLIAAKVMHTRQLSLALTQQKENLAGILSLFQQEKDLLSAAHGDTVEKINELTDGLRDLCVAHRQQVGSIKAQAEEEVRQLQKEIVSKKQELNESKASLSVLAQHHSEYEKKVTELTELLKTTEESFSIAREKNIVLTSEIDEVKNSLESVRAEMEEQMRASTAQLTKLKEELKEEKYRRAESQKEFEEAVGKIQYLKKANDTLEGSKAEILDKLEAVVTRKQELEKDLQHGSSMMAALRAEVTQKVKFLSQCLGEVQTKFSHLESDFKAVQTEKQSLVAQLDEAKGLLHEERQLVCHQKEKNRDETEPRRLGREPRPVYSALAPSAPTEQTAPADKHSGVAVIIHSDGRPYLAPGVCIQEHGAEAEPLHASSRSRRVFSLGHACFCVQSQALLLHSGRQWRGPAQTFAHAYVHVSFPDPFFFHLFLFPLPPFPLPFPVSPPRFPLPFVPLPPPRMVSHLFFPPPHSFPPPSPLLPSPFLPPFPPSPGARVASNVSLFFLTVFSLCRR</sequence>
<dbReference type="GO" id="GO:0000711">
    <property type="term" value="P:meiotic DNA repair synthesis"/>
    <property type="evidence" value="ECO:0007669"/>
    <property type="project" value="TreeGrafter"/>
</dbReference>
<dbReference type="STRING" id="6689.A0A423SUT8"/>
<dbReference type="OrthoDB" id="10064612at2759"/>
<evidence type="ECO:0000256" key="2">
    <source>
        <dbReference type="SAM" id="MobiDB-lite"/>
    </source>
</evidence>
<dbReference type="GO" id="GO:0000802">
    <property type="term" value="C:transverse filament"/>
    <property type="evidence" value="ECO:0007669"/>
    <property type="project" value="TreeGrafter"/>
</dbReference>
<dbReference type="PANTHER" id="PTHR46918:SF1">
    <property type="entry name" value="SYNAPTONEMAL COMPLEX PROTEIN 1"/>
    <property type="match status" value="1"/>
</dbReference>
<gene>
    <name evidence="3" type="ORF">C7M84_013900</name>
</gene>
<evidence type="ECO:0000313" key="3">
    <source>
        <dbReference type="EMBL" id="ROT67992.1"/>
    </source>
</evidence>
<evidence type="ECO:0000256" key="1">
    <source>
        <dbReference type="SAM" id="Coils"/>
    </source>
</evidence>
<dbReference type="GO" id="GO:0001673">
    <property type="term" value="C:male germ cell nucleus"/>
    <property type="evidence" value="ECO:0007669"/>
    <property type="project" value="TreeGrafter"/>
</dbReference>
<keyword evidence="1" id="KW-0175">Coiled coil</keyword>
<dbReference type="GO" id="GO:0051878">
    <property type="term" value="P:lateral element assembly"/>
    <property type="evidence" value="ECO:0007669"/>
    <property type="project" value="TreeGrafter"/>
</dbReference>
<dbReference type="Proteomes" id="UP000283509">
    <property type="component" value="Unassembled WGS sequence"/>
</dbReference>
<protein>
    <submittedName>
        <fullName evidence="3">Putative synaptonemal complex protein 1-like</fullName>
    </submittedName>
</protein>
<name>A0A423SUT8_PENVA</name>
<reference evidence="3 4" key="1">
    <citation type="submission" date="2018-04" db="EMBL/GenBank/DDBJ databases">
        <authorList>
            <person name="Zhang X."/>
            <person name="Yuan J."/>
            <person name="Li F."/>
            <person name="Xiang J."/>
        </authorList>
    </citation>
    <scope>NUCLEOTIDE SEQUENCE [LARGE SCALE GENOMIC DNA]</scope>
    <source>
        <tissue evidence="3">Muscle</tissue>
    </source>
</reference>
<evidence type="ECO:0000313" key="4">
    <source>
        <dbReference type="Proteomes" id="UP000283509"/>
    </source>
</evidence>
<organism evidence="3 4">
    <name type="scientific">Penaeus vannamei</name>
    <name type="common">Whiteleg shrimp</name>
    <name type="synonym">Litopenaeus vannamei</name>
    <dbReference type="NCBI Taxonomy" id="6689"/>
    <lineage>
        <taxon>Eukaryota</taxon>
        <taxon>Metazoa</taxon>
        <taxon>Ecdysozoa</taxon>
        <taxon>Arthropoda</taxon>
        <taxon>Crustacea</taxon>
        <taxon>Multicrustacea</taxon>
        <taxon>Malacostraca</taxon>
        <taxon>Eumalacostraca</taxon>
        <taxon>Eucarida</taxon>
        <taxon>Decapoda</taxon>
        <taxon>Dendrobranchiata</taxon>
        <taxon>Penaeoidea</taxon>
        <taxon>Penaeidae</taxon>
        <taxon>Penaeus</taxon>
    </lineage>
</organism>
<feature type="compositionally biased region" description="Basic and acidic residues" evidence="2">
    <location>
        <begin position="398"/>
        <end position="418"/>
    </location>
</feature>
<feature type="region of interest" description="Disordered" evidence="2">
    <location>
        <begin position="1"/>
        <end position="29"/>
    </location>
</feature>
<feature type="coiled-coil region" evidence="1">
    <location>
        <begin position="165"/>
        <end position="343"/>
    </location>
</feature>
<feature type="coiled-coil region" evidence="1">
    <location>
        <begin position="52"/>
        <end position="100"/>
    </location>
</feature>
<keyword evidence="4" id="KW-1185">Reference proteome</keyword>
<comment type="caution">
    <text evidence="3">The sequence shown here is derived from an EMBL/GenBank/DDBJ whole genome shotgun (WGS) entry which is preliminary data.</text>
</comment>
<proteinExistence type="predicted"/>
<feature type="region of interest" description="Disordered" evidence="2">
    <location>
        <begin position="398"/>
        <end position="437"/>
    </location>
</feature>
<dbReference type="GO" id="GO:0003690">
    <property type="term" value="F:double-stranded DNA binding"/>
    <property type="evidence" value="ECO:0007669"/>
    <property type="project" value="TreeGrafter"/>
</dbReference>
<dbReference type="SUPFAM" id="SSF57997">
    <property type="entry name" value="Tropomyosin"/>
    <property type="match status" value="1"/>
</dbReference>